<name>A0AAX3LZQ0_9BACL</name>
<dbReference type="GO" id="GO:0007165">
    <property type="term" value="P:signal transduction"/>
    <property type="evidence" value="ECO:0007669"/>
    <property type="project" value="UniProtKB-KW"/>
</dbReference>
<evidence type="ECO:0000256" key="1">
    <source>
        <dbReference type="ARBA" id="ARBA00004236"/>
    </source>
</evidence>
<dbReference type="SUPFAM" id="SSF58104">
    <property type="entry name" value="Methyl-accepting chemotaxis protein (MCP) signaling domain"/>
    <property type="match status" value="1"/>
</dbReference>
<gene>
    <name evidence="10" type="ORF">PQ456_20395</name>
</gene>
<dbReference type="Pfam" id="PF00015">
    <property type="entry name" value="MCPsignal"/>
    <property type="match status" value="1"/>
</dbReference>
<dbReference type="SMART" id="SM00304">
    <property type="entry name" value="HAMP"/>
    <property type="match status" value="1"/>
</dbReference>
<evidence type="ECO:0000256" key="4">
    <source>
        <dbReference type="ARBA" id="ARBA00023224"/>
    </source>
</evidence>
<dbReference type="AlphaFoldDB" id="A0AAX3LZQ0"/>
<evidence type="ECO:0000256" key="3">
    <source>
        <dbReference type="ARBA" id="ARBA00023136"/>
    </source>
</evidence>
<dbReference type="CDD" id="cd11386">
    <property type="entry name" value="MCP_signal"/>
    <property type="match status" value="1"/>
</dbReference>
<feature type="transmembrane region" description="Helical" evidence="7">
    <location>
        <begin position="292"/>
        <end position="314"/>
    </location>
</feature>
<evidence type="ECO:0000313" key="11">
    <source>
        <dbReference type="Proteomes" id="UP001220509"/>
    </source>
</evidence>
<dbReference type="InterPro" id="IPR003660">
    <property type="entry name" value="HAMP_dom"/>
</dbReference>
<feature type="domain" description="HAMP" evidence="9">
    <location>
        <begin position="312"/>
        <end position="364"/>
    </location>
</feature>
<keyword evidence="4 6" id="KW-0807">Transducer</keyword>
<dbReference type="Proteomes" id="UP001220509">
    <property type="component" value="Chromosome"/>
</dbReference>
<dbReference type="PANTHER" id="PTHR32089:SF114">
    <property type="entry name" value="METHYL-ACCEPTING CHEMOTAXIS PROTEIN MCPB"/>
    <property type="match status" value="1"/>
</dbReference>
<organism evidence="10 11">
    <name type="scientific">Paenibacillus kyungheensis</name>
    <dbReference type="NCBI Taxonomy" id="1452732"/>
    <lineage>
        <taxon>Bacteria</taxon>
        <taxon>Bacillati</taxon>
        <taxon>Bacillota</taxon>
        <taxon>Bacilli</taxon>
        <taxon>Bacillales</taxon>
        <taxon>Paenibacillaceae</taxon>
        <taxon>Paenibacillus</taxon>
    </lineage>
</organism>
<dbReference type="Gene3D" id="6.10.340.10">
    <property type="match status" value="1"/>
</dbReference>
<dbReference type="SMART" id="SM00283">
    <property type="entry name" value="MA"/>
    <property type="match status" value="1"/>
</dbReference>
<keyword evidence="7" id="KW-0812">Transmembrane</keyword>
<keyword evidence="11" id="KW-1185">Reference proteome</keyword>
<proteinExistence type="inferred from homology"/>
<dbReference type="Pfam" id="PF17201">
    <property type="entry name" value="Cache_3-Cache_2"/>
    <property type="match status" value="1"/>
</dbReference>
<dbReference type="KEGG" id="pka:PQ456_20395"/>
<keyword evidence="7" id="KW-1133">Transmembrane helix</keyword>
<evidence type="ECO:0000259" key="8">
    <source>
        <dbReference type="PROSITE" id="PS50111"/>
    </source>
</evidence>
<dbReference type="InterPro" id="IPR004089">
    <property type="entry name" value="MCPsignal_dom"/>
</dbReference>
<dbReference type="Pfam" id="PF00672">
    <property type="entry name" value="HAMP"/>
    <property type="match status" value="1"/>
</dbReference>
<evidence type="ECO:0000256" key="7">
    <source>
        <dbReference type="SAM" id="Phobius"/>
    </source>
</evidence>
<reference evidence="10 11" key="1">
    <citation type="submission" date="2023-02" db="EMBL/GenBank/DDBJ databases">
        <title>Genome sequence of Paenibacillus kyungheensis KACC 18744.</title>
        <authorList>
            <person name="Kim S."/>
            <person name="Heo J."/>
            <person name="Kwon S.-W."/>
        </authorList>
    </citation>
    <scope>NUCLEOTIDE SEQUENCE [LARGE SCALE GENOMIC DNA]</scope>
    <source>
        <strain evidence="10 11">KACC 18744</strain>
    </source>
</reference>
<accession>A0AAX3LZQ0</accession>
<dbReference type="CDD" id="cd18773">
    <property type="entry name" value="PDC1_HK_sensor"/>
    <property type="match status" value="1"/>
</dbReference>
<protein>
    <submittedName>
        <fullName evidence="10">Methyl-accepting chemotaxis protein</fullName>
    </submittedName>
</protein>
<evidence type="ECO:0000256" key="2">
    <source>
        <dbReference type="ARBA" id="ARBA00022475"/>
    </source>
</evidence>
<dbReference type="CDD" id="cd06225">
    <property type="entry name" value="HAMP"/>
    <property type="match status" value="1"/>
</dbReference>
<dbReference type="RefSeq" id="WP_273613848.1">
    <property type="nucleotide sequence ID" value="NZ_CP117416.1"/>
</dbReference>
<dbReference type="PANTHER" id="PTHR32089">
    <property type="entry name" value="METHYL-ACCEPTING CHEMOTAXIS PROTEIN MCPB"/>
    <property type="match status" value="1"/>
</dbReference>
<evidence type="ECO:0000256" key="6">
    <source>
        <dbReference type="PROSITE-ProRule" id="PRU00284"/>
    </source>
</evidence>
<feature type="domain" description="Methyl-accepting transducer" evidence="8">
    <location>
        <begin position="383"/>
        <end position="619"/>
    </location>
</feature>
<dbReference type="InterPro" id="IPR033462">
    <property type="entry name" value="Cache_3-Cache_2"/>
</dbReference>
<dbReference type="EMBL" id="CP117416">
    <property type="protein sequence ID" value="WCT55479.1"/>
    <property type="molecule type" value="Genomic_DNA"/>
</dbReference>
<dbReference type="Gene3D" id="1.10.287.950">
    <property type="entry name" value="Methyl-accepting chemotaxis protein"/>
    <property type="match status" value="1"/>
</dbReference>
<comment type="subcellular location">
    <subcellularLocation>
        <location evidence="1">Cell membrane</location>
    </subcellularLocation>
</comment>
<comment type="similarity">
    <text evidence="5">Belongs to the methyl-accepting chemotaxis (MCP) protein family.</text>
</comment>
<dbReference type="GO" id="GO:0005886">
    <property type="term" value="C:plasma membrane"/>
    <property type="evidence" value="ECO:0007669"/>
    <property type="project" value="UniProtKB-SubCell"/>
</dbReference>
<dbReference type="CDD" id="cd12912">
    <property type="entry name" value="PDC2_MCP_like"/>
    <property type="match status" value="1"/>
</dbReference>
<evidence type="ECO:0000259" key="9">
    <source>
        <dbReference type="PROSITE" id="PS50885"/>
    </source>
</evidence>
<sequence length="669" mass="72163">MKKRMKLPKPSKKTTTSSSFRWSIRNQLIVAFALILLGPSLVIGVSMYDKAKEEVQDHLIASATQSVQTANLFISNAIATKMHDAEYLSSVFNSSMIDGRLSPEIVPKLAQYLGEHPEAIDTFVGTPDGTMIRGVPKENENGYDPRERDWYKLAQASPGQTIMTPVVINSSKLPVVILAHTLPDNSGVLGISLNLESISKLADINVGSEGYVVILDTEKKYIVTRNGVTGEVAAGEYLDTMYSKDNGTIDYTFKGEPKKMVFLTNKETGWKIAGTMYTSEIAEAVQPIRNQALVIIIIAIVIAAIIVAFCINMIMKPLLSLRKTTQQISEGDLTIQIDQRKNNEIGDLARDFAIMVASLREMIEKVRDTTDNVSSASEELAAGAEETSRSVEHVTMAIQEVSTGSERQVTGVAVGADAIHRMSERVSEISGHVAEVSQSMSDAATASAKGNESVINVTQQIFEIQLTVDRLSEIIASLNTQSSEIGGIVDLIRNIAKQTNLLALNASIEAARAGEHGKGFAVVADEVRKLASESGESAERIGNLITGMQGIVAQSLEVMDQAKENVNGGILAVDTSGRSFSRINRAIKAVSRKMNDVTGTTDHLNNDADAVVEAIEDIASISEQAASNTETISAAAEEQLASMQEVSSAATDLTRLAEQLQQLVSRFKV</sequence>
<dbReference type="PROSITE" id="PS50111">
    <property type="entry name" value="CHEMOTAXIS_TRANSDUC_2"/>
    <property type="match status" value="1"/>
</dbReference>
<evidence type="ECO:0000256" key="5">
    <source>
        <dbReference type="ARBA" id="ARBA00029447"/>
    </source>
</evidence>
<dbReference type="PROSITE" id="PS50885">
    <property type="entry name" value="HAMP"/>
    <property type="match status" value="1"/>
</dbReference>
<keyword evidence="2" id="KW-1003">Cell membrane</keyword>
<dbReference type="Gene3D" id="3.30.450.20">
    <property type="entry name" value="PAS domain"/>
    <property type="match status" value="2"/>
</dbReference>
<keyword evidence="3 7" id="KW-0472">Membrane</keyword>
<evidence type="ECO:0000313" key="10">
    <source>
        <dbReference type="EMBL" id="WCT55479.1"/>
    </source>
</evidence>